<dbReference type="GO" id="GO:0016231">
    <property type="term" value="F:beta-N-acetylglucosaminidase activity"/>
    <property type="evidence" value="ECO:0007669"/>
    <property type="project" value="TreeGrafter"/>
</dbReference>
<evidence type="ECO:0000313" key="10">
    <source>
        <dbReference type="EMBL" id="EGD82363.1"/>
    </source>
</evidence>
<keyword evidence="1" id="KW-0378">Hydrolase</keyword>
<dbReference type="InterPro" id="IPR016181">
    <property type="entry name" value="Acyl_CoA_acyltransferase"/>
</dbReference>
<keyword evidence="11" id="KW-1185">Reference proteome</keyword>
<dbReference type="Gene3D" id="3.40.630.30">
    <property type="match status" value="1"/>
</dbReference>
<comment type="catalytic activity">
    <reaction evidence="5">
        <text>3-O-(N-acetyl-beta-D-glucosaminyl)-L-threonyl-[protein] + H2O = L-threonyl-[protein] + N-acetyl-D-glucosamine</text>
        <dbReference type="Rhea" id="RHEA:48892"/>
        <dbReference type="Rhea" id="RHEA-COMP:11060"/>
        <dbReference type="Rhea" id="RHEA-COMP:12252"/>
        <dbReference type="ChEBI" id="CHEBI:15377"/>
        <dbReference type="ChEBI" id="CHEBI:30013"/>
        <dbReference type="ChEBI" id="CHEBI:90840"/>
        <dbReference type="ChEBI" id="CHEBI:506227"/>
        <dbReference type="EC" id="3.2.1.169"/>
    </reaction>
</comment>
<dbReference type="PANTHER" id="PTHR13170:SF16">
    <property type="entry name" value="PROTEIN O-GLCNACASE"/>
    <property type="match status" value="1"/>
</dbReference>
<dbReference type="InParanoid" id="F2U419"/>
<dbReference type="Gene3D" id="3.20.20.80">
    <property type="entry name" value="Glycosidases"/>
    <property type="match status" value="1"/>
</dbReference>
<dbReference type="EMBL" id="GL832960">
    <property type="protein sequence ID" value="EGD82363.1"/>
    <property type="molecule type" value="Genomic_DNA"/>
</dbReference>
<feature type="domain" description="GH84" evidence="9">
    <location>
        <begin position="12"/>
        <end position="287"/>
    </location>
</feature>
<dbReference type="InterPro" id="IPR017853">
    <property type="entry name" value="GH"/>
</dbReference>
<feature type="domain" description="N-acetyltransferase" evidence="8">
    <location>
        <begin position="461"/>
        <end position="662"/>
    </location>
</feature>
<dbReference type="KEGG" id="sre:PTSG_03030"/>
<evidence type="ECO:0000256" key="1">
    <source>
        <dbReference type="ARBA" id="ARBA00022801"/>
    </source>
</evidence>
<organism evidence="11">
    <name type="scientific">Salpingoeca rosetta (strain ATCC 50818 / BSB-021)</name>
    <dbReference type="NCBI Taxonomy" id="946362"/>
    <lineage>
        <taxon>Eukaryota</taxon>
        <taxon>Choanoflagellata</taxon>
        <taxon>Craspedida</taxon>
        <taxon>Salpingoecidae</taxon>
        <taxon>Salpingoeca</taxon>
    </lineage>
</organism>
<gene>
    <name evidence="10" type="ORF">PTSG_03030</name>
</gene>
<dbReference type="Pfam" id="PF07555">
    <property type="entry name" value="NAGidase"/>
    <property type="match status" value="1"/>
</dbReference>
<evidence type="ECO:0000256" key="3">
    <source>
        <dbReference type="ARBA" id="ARBA00030512"/>
    </source>
</evidence>
<dbReference type="GeneID" id="16077137"/>
<dbReference type="FunFam" id="3.20.20.80:FF:000009">
    <property type="entry name" value="O-GlcNAcase BT_4395"/>
    <property type="match status" value="1"/>
</dbReference>
<dbReference type="RefSeq" id="XP_004996546.1">
    <property type="nucleotide sequence ID" value="XM_004996489.1"/>
</dbReference>
<evidence type="ECO:0000256" key="5">
    <source>
        <dbReference type="ARBA" id="ARBA00052136"/>
    </source>
</evidence>
<evidence type="ECO:0000256" key="7">
    <source>
        <dbReference type="ARBA" id="ARBA00076634"/>
    </source>
</evidence>
<dbReference type="Gene3D" id="1.20.58.240">
    <property type="entry name" value="STAT, domain 1"/>
    <property type="match status" value="1"/>
</dbReference>
<dbReference type="GO" id="GO:0009100">
    <property type="term" value="P:glycoprotein metabolic process"/>
    <property type="evidence" value="ECO:0007669"/>
    <property type="project" value="TreeGrafter"/>
</dbReference>
<dbReference type="GO" id="GO:0016747">
    <property type="term" value="F:acyltransferase activity, transferring groups other than amino-acyl groups"/>
    <property type="evidence" value="ECO:0007669"/>
    <property type="project" value="InterPro"/>
</dbReference>
<dbReference type="Proteomes" id="UP000007799">
    <property type="component" value="Unassembled WGS sequence"/>
</dbReference>
<sequence>MTDNVDAAVHPWMLGVVEGFYGRPWQMHQRSELFTLLNHWGMNAYVYAPKDDHKHRAFWRQLYTDDELARLSELIAEARRNNVEFIYAISPGLSMVYSSDTENKLLHDKLSQVHELGCTSFAILFDDIDKGMCTEDHEAFESLAHAHCEVANRILSYIGPRRLLFCPTEYCTSRADPSIKDSAYLSTVGHVLDPAIQVLWTGDAVIPEYITPESLAPVNAAIRRKCVIWDNIHANDYDPRRVYLGPYAGRPHQLREHVDGVLTNPNCEYTSNFVALHTMAAWHNLGPAYDPRVAYRQAITDWLPRLVSRGQQAAITAEAMVRLCDMFYLPYQHGSAASTFIANFLWLEDTPTTDEEWSDRCNTFREECTHLVKLCKTVCALSCDLARDLYRYLWDLQEMLSMLCGVLDRLSSPIAFRPTRTARPSLAPSLAFGGMLATLHQLVLPYGAEHGTSICTSHRIYAMRPCFESDRDYLYDLCIKAGRAGADPQKVYECPTILGDRWVGPYLSLPGCLAYVLEDNQGVCGYVLAAIDSRAFYRDLQSLYLPSVAGKYTPPAEPRSNWKPVDHLLHELLNPTFYIDEDIMKSYPSHLHIDLLPRAQNQGNGRRLINLLLRNLQACGSVGVHLEVPAESAGAHRFYERLGFSPLSVNMANKVYFGKTWASSAPESQPDAQLSSHTAMLPTGATATCSVVPATTT</sequence>
<dbReference type="Pfam" id="PF00583">
    <property type="entry name" value="Acetyltransf_1"/>
    <property type="match status" value="1"/>
</dbReference>
<evidence type="ECO:0000256" key="2">
    <source>
        <dbReference type="ARBA" id="ARBA00023295"/>
    </source>
</evidence>
<dbReference type="SUPFAM" id="SSF55729">
    <property type="entry name" value="Acyl-CoA N-acyltransferases (Nat)"/>
    <property type="match status" value="1"/>
</dbReference>
<dbReference type="STRING" id="946362.F2U419"/>
<dbReference type="InterPro" id="IPR000182">
    <property type="entry name" value="GNAT_dom"/>
</dbReference>
<evidence type="ECO:0000259" key="9">
    <source>
        <dbReference type="PROSITE" id="PS52009"/>
    </source>
</evidence>
<dbReference type="GO" id="GO:0102571">
    <property type="term" value="F:[protein]-3-O-(N-acetyl-D-glucosaminyl)-L-serine/L-threonine O-N-acetyl-alpha-D-glucosaminase activity"/>
    <property type="evidence" value="ECO:0007669"/>
    <property type="project" value="UniProtKB-EC"/>
</dbReference>
<dbReference type="OrthoDB" id="9975416at2759"/>
<dbReference type="PROSITE" id="PS51186">
    <property type="entry name" value="GNAT"/>
    <property type="match status" value="1"/>
</dbReference>
<name>F2U419_SALR5</name>
<dbReference type="eggNOG" id="KOG3698">
    <property type="taxonomic scope" value="Eukaryota"/>
</dbReference>
<protein>
    <recommendedName>
        <fullName evidence="6">protein O-GlcNAcase</fullName>
        <ecNumber evidence="6">3.2.1.169</ecNumber>
    </recommendedName>
    <alternativeName>
        <fullName evidence="3">Beta-N-acetylhexosaminidase</fullName>
    </alternativeName>
    <alternativeName>
        <fullName evidence="7">Beta-hexosaminidase</fullName>
    </alternativeName>
</protein>
<accession>F2U419</accession>
<dbReference type="InterPro" id="IPR011496">
    <property type="entry name" value="O-GlcNAcase_cat"/>
</dbReference>
<evidence type="ECO:0000259" key="8">
    <source>
        <dbReference type="PROSITE" id="PS51186"/>
    </source>
</evidence>
<evidence type="ECO:0000256" key="6">
    <source>
        <dbReference type="ARBA" id="ARBA00066938"/>
    </source>
</evidence>
<dbReference type="EC" id="3.2.1.169" evidence="6"/>
<evidence type="ECO:0000256" key="4">
    <source>
        <dbReference type="ARBA" id="ARBA00050933"/>
    </source>
</evidence>
<evidence type="ECO:0000313" key="11">
    <source>
        <dbReference type="Proteomes" id="UP000007799"/>
    </source>
</evidence>
<keyword evidence="2" id="KW-0326">Glycosidase</keyword>
<comment type="catalytic activity">
    <reaction evidence="4">
        <text>3-O-(N-acetyl-beta-D-glucosaminyl)-L-seryl-[protein] + H2O = N-acetyl-D-glucosamine + L-seryl-[protein]</text>
        <dbReference type="Rhea" id="RHEA:48876"/>
        <dbReference type="Rhea" id="RHEA-COMP:9863"/>
        <dbReference type="Rhea" id="RHEA-COMP:12251"/>
        <dbReference type="ChEBI" id="CHEBI:15377"/>
        <dbReference type="ChEBI" id="CHEBI:29999"/>
        <dbReference type="ChEBI" id="CHEBI:90838"/>
        <dbReference type="ChEBI" id="CHEBI:506227"/>
        <dbReference type="EC" id="3.2.1.169"/>
    </reaction>
</comment>
<dbReference type="PROSITE" id="PS52009">
    <property type="entry name" value="GH84"/>
    <property type="match status" value="1"/>
</dbReference>
<dbReference type="SUPFAM" id="SSF51445">
    <property type="entry name" value="(Trans)glycosidases"/>
    <property type="match status" value="1"/>
</dbReference>
<dbReference type="InterPro" id="IPR051822">
    <property type="entry name" value="Glycosyl_Hydrolase_84"/>
</dbReference>
<dbReference type="AlphaFoldDB" id="F2U419"/>
<dbReference type="PANTHER" id="PTHR13170">
    <property type="entry name" value="O-GLCNACASE"/>
    <property type="match status" value="1"/>
</dbReference>
<proteinExistence type="predicted"/>
<dbReference type="OMA" id="CPTYCGS"/>
<reference evidence="10" key="1">
    <citation type="submission" date="2009-08" db="EMBL/GenBank/DDBJ databases">
        <title>Annotation of Salpingoeca rosetta.</title>
        <authorList>
            <consortium name="The Broad Institute Genome Sequencing Platform"/>
            <person name="Russ C."/>
            <person name="Cuomo C."/>
            <person name="Burger G."/>
            <person name="Gray M.W."/>
            <person name="Holland P.W.H."/>
            <person name="King N."/>
            <person name="Lang F.B.F."/>
            <person name="Roger A.J."/>
            <person name="Ruiz-Trillo I."/>
            <person name="Young S.K."/>
            <person name="Zeng Q."/>
            <person name="Gargeya S."/>
            <person name="Alvarado L."/>
            <person name="Berlin A."/>
            <person name="Chapman S.B."/>
            <person name="Chen Z."/>
            <person name="Freedman E."/>
            <person name="Gellesch M."/>
            <person name="Goldberg J."/>
            <person name="Griggs A."/>
            <person name="Gujja S."/>
            <person name="Heilman E."/>
            <person name="Heiman D."/>
            <person name="Howarth C."/>
            <person name="Mehta T."/>
            <person name="Neiman D."/>
            <person name="Pearson M."/>
            <person name="Roberts A."/>
            <person name="Saif S."/>
            <person name="Shea T."/>
            <person name="Shenoy N."/>
            <person name="Sisk P."/>
            <person name="Stolte C."/>
            <person name="Sykes S."/>
            <person name="White J."/>
            <person name="Yandava C."/>
            <person name="Haas B."/>
            <person name="Nusbaum C."/>
            <person name="Birren B."/>
        </authorList>
    </citation>
    <scope>NUCLEOTIDE SEQUENCE [LARGE SCALE GENOMIC DNA]</scope>
    <source>
        <strain evidence="10">ATCC 50818</strain>
    </source>
</reference>
<dbReference type="FunCoup" id="F2U419">
    <property type="interactions" value="1160"/>
</dbReference>